<accession>A0A291B0L5</accession>
<dbReference type="KEGG" id="vg:65099800"/>
<name>A0A291B0L5_9VIRU</name>
<dbReference type="GeneID" id="65099800"/>
<reference evidence="1" key="2">
    <citation type="journal article" date="2017" name="Sci. Rep.">
        <title>Characterization of a new member of Iridoviridae, Shrimp hemocyte iridescent virus (SHIV), found in white leg shrimp (Litopenaeus vannamei).</title>
        <authorList>
            <person name="Qiu L."/>
            <person name="Chen M.M."/>
            <person name="Wan X.Y."/>
            <person name="Li C."/>
            <person name="Zhang Q.L."/>
            <person name="Wang R.Y."/>
            <person name="Cheng D.Y."/>
            <person name="Dong X."/>
            <person name="Yang B."/>
            <person name="Wang X.H."/>
            <person name="Xiang J.H."/>
            <person name="Huang J."/>
        </authorList>
    </citation>
    <scope>NUCLEOTIDE SEQUENCE [LARGE SCALE GENOMIC DNA]</scope>
    <source>
        <strain evidence="1">20141215</strain>
    </source>
</reference>
<evidence type="ECO:0008006" key="3">
    <source>
        <dbReference type="Google" id="ProtNLM"/>
    </source>
</evidence>
<gene>
    <name evidence="1" type="primary">28L</name>
</gene>
<proteinExistence type="predicted"/>
<keyword evidence="2" id="KW-1185">Reference proteome</keyword>
<evidence type="ECO:0000313" key="1">
    <source>
        <dbReference type="EMBL" id="ATE87037.1"/>
    </source>
</evidence>
<dbReference type="RefSeq" id="YP_010084780.1">
    <property type="nucleotide sequence ID" value="NC_055165.1"/>
</dbReference>
<protein>
    <recommendedName>
        <fullName evidence="3">MYM-type domain-containing protein</fullName>
    </recommendedName>
</protein>
<sequence length="168" mass="19725">MNENLFPYSEKVLDFETKSVFKYILLSPKIMKNRKYKCWWCTLSIERDPLGCPIGVSYPNGEKIYSTDGLFCSFNCVKSYINEKEKTDMTYKHSHYLLAQLLCDVRGKMTPVTIQPAPDKSLMTDYGGHMTREQYKNFMNKIFYVKKGVVKMFPVVNIFQKEETNVYL</sequence>
<reference evidence="1" key="1">
    <citation type="journal article" date="2017" name="Arch. Virol.">
        <title>Complete genome sequence of shrimp hemocyte iridescent virus (SHIV) isolated from white leg shrimp, Litopenaeus vannamei.</title>
        <authorList>
            <person name="Qiu L."/>
            <person name="Chen M.M."/>
            <person name="Wang R.Y."/>
            <person name="Wan X.Y."/>
            <person name="Li C."/>
            <person name="Zhang Q.L."/>
            <person name="Dong X."/>
            <person name="Yang B."/>
            <person name="Xiang J.H."/>
            <person name="Huang J."/>
        </authorList>
    </citation>
    <scope>NUCLEOTIDE SEQUENCE [LARGE SCALE GENOMIC DNA]</scope>
    <source>
        <strain evidence="1">20141215</strain>
    </source>
</reference>
<evidence type="ECO:0000313" key="2">
    <source>
        <dbReference type="Proteomes" id="UP000297192"/>
    </source>
</evidence>
<organism evidence="1">
    <name type="scientific">Shrimp hemocyte iridescent virus</name>
    <dbReference type="NCBI Taxonomy" id="2039780"/>
    <lineage>
        <taxon>Viruses</taxon>
        <taxon>Varidnaviria</taxon>
        <taxon>Bamfordvirae</taxon>
        <taxon>Nucleocytoviricota</taxon>
        <taxon>Megaviricetes</taxon>
        <taxon>Pimascovirales</taxon>
        <taxon>Pimascovirales incertae sedis</taxon>
        <taxon>Iridoviridae</taxon>
        <taxon>Betairidovirinae</taxon>
        <taxon>Decapodiridovirus</taxon>
        <taxon>Decapodiridovirus litopenaeus1</taxon>
        <taxon>Decapod iridescent virus 1</taxon>
    </lineage>
</organism>
<dbReference type="EMBL" id="MF599468">
    <property type="protein sequence ID" value="ATE87037.1"/>
    <property type="molecule type" value="Genomic_DNA"/>
</dbReference>
<dbReference type="Proteomes" id="UP000297192">
    <property type="component" value="Segment"/>
</dbReference>